<dbReference type="InterPro" id="IPR011664">
    <property type="entry name" value="Abi_system_AbiD/AbiF-like"/>
</dbReference>
<dbReference type="Pfam" id="PF07751">
    <property type="entry name" value="Abi_2"/>
    <property type="match status" value="1"/>
</dbReference>
<evidence type="ECO:0000256" key="1">
    <source>
        <dbReference type="SAM" id="MobiDB-lite"/>
    </source>
</evidence>
<reference evidence="2 3" key="1">
    <citation type="submission" date="2018-09" db="EMBL/GenBank/DDBJ databases">
        <title>Characterization of the phylogenetic diversity of five novel species belonging to the genus Bifidobacterium.</title>
        <authorList>
            <person name="Lugli G.A."/>
            <person name="Duranti S."/>
            <person name="Milani C."/>
        </authorList>
    </citation>
    <scope>NUCLEOTIDE SEQUENCE [LARGE SCALE GENOMIC DNA]</scope>
    <source>
        <strain evidence="2 3">2033B</strain>
    </source>
</reference>
<evidence type="ECO:0000313" key="3">
    <source>
        <dbReference type="Proteomes" id="UP000287470"/>
    </source>
</evidence>
<evidence type="ECO:0000313" key="2">
    <source>
        <dbReference type="EMBL" id="RSX52990.1"/>
    </source>
</evidence>
<keyword evidence="3" id="KW-1185">Reference proteome</keyword>
<feature type="region of interest" description="Disordered" evidence="1">
    <location>
        <begin position="1"/>
        <end position="31"/>
    </location>
</feature>
<protein>
    <submittedName>
        <fullName evidence="2">Abi family protein</fullName>
    </submittedName>
</protein>
<dbReference type="AlphaFoldDB" id="A0A430FJL2"/>
<organism evidence="2 3">
    <name type="scientific">Bifidobacterium samirii</name>
    <dbReference type="NCBI Taxonomy" id="2306974"/>
    <lineage>
        <taxon>Bacteria</taxon>
        <taxon>Bacillati</taxon>
        <taxon>Actinomycetota</taxon>
        <taxon>Actinomycetes</taxon>
        <taxon>Bifidobacteriales</taxon>
        <taxon>Bifidobacteriaceae</taxon>
        <taxon>Bifidobacterium</taxon>
    </lineage>
</organism>
<dbReference type="EMBL" id="QXGK01000020">
    <property type="protein sequence ID" value="RSX52990.1"/>
    <property type="molecule type" value="Genomic_DNA"/>
</dbReference>
<proteinExistence type="predicted"/>
<gene>
    <name evidence="2" type="ORF">D2E24_1661</name>
</gene>
<dbReference type="Proteomes" id="UP000287470">
    <property type="component" value="Unassembled WGS sequence"/>
</dbReference>
<dbReference type="OrthoDB" id="5363652at2"/>
<accession>A0A430FJL2</accession>
<sequence>MDRAVPDTPTVRESGNDAILNGNSTPHASAHGAANQAGSFFFPMKPALDYASQVAHLRERGLVIEDAADAASWLSDTNYYRLRGYWITLERDGRFIPGTTLGDIRGIYRLDQELRLWLWHAIGPIEIKARTSLAYHLARACGPLAHRESGLFSDGRAHARSMSGYEKEMARAERGNVPCVTHNLRKYGDLPVWAAVEIMSMGTMSQLYGNLSGRASYPDGTTVSQAVSKDFDIKPYLLKSWLRHLTYVRNLCGHHSRIYNRSMTTRATMLRKDSRHEGLKAWATIVVIMRMYQRAWPGRWADMADSLTRIIDSHPDVDLKPMGFPDDWRNVLRP</sequence>
<comment type="caution">
    <text evidence="2">The sequence shown here is derived from an EMBL/GenBank/DDBJ whole genome shotgun (WGS) entry which is preliminary data.</text>
</comment>
<name>A0A430FJL2_9BIFI</name>